<dbReference type="InParanoid" id="H2Z7X5"/>
<comment type="catalytic activity">
    <reaction evidence="19">
        <text>tetracosanoate + ATP + CoA = tetracosanoyl-CoA + AMP + diphosphate</text>
        <dbReference type="Rhea" id="RHEA:33639"/>
        <dbReference type="ChEBI" id="CHEBI:30616"/>
        <dbReference type="ChEBI" id="CHEBI:31014"/>
        <dbReference type="ChEBI" id="CHEBI:33019"/>
        <dbReference type="ChEBI" id="CHEBI:57287"/>
        <dbReference type="ChEBI" id="CHEBI:65052"/>
        <dbReference type="ChEBI" id="CHEBI:456215"/>
    </reaction>
    <physiologicalReaction direction="left-to-right" evidence="19">
        <dbReference type="Rhea" id="RHEA:33640"/>
    </physiologicalReaction>
</comment>
<evidence type="ECO:0000259" key="23">
    <source>
        <dbReference type="Pfam" id="PF00501"/>
    </source>
</evidence>
<dbReference type="GO" id="GO:0005324">
    <property type="term" value="F:long-chain fatty acid transmembrane transporter activity"/>
    <property type="evidence" value="ECO:0007669"/>
    <property type="project" value="TreeGrafter"/>
</dbReference>
<dbReference type="Gene3D" id="3.40.50.12780">
    <property type="entry name" value="N-terminal domain of ligase-like"/>
    <property type="match status" value="1"/>
</dbReference>
<dbReference type="GO" id="GO:0044539">
    <property type="term" value="P:long-chain fatty acid import into cell"/>
    <property type="evidence" value="ECO:0007669"/>
    <property type="project" value="TreeGrafter"/>
</dbReference>
<dbReference type="PROSITE" id="PS00455">
    <property type="entry name" value="AMP_BINDING"/>
    <property type="match status" value="1"/>
</dbReference>
<dbReference type="InterPro" id="IPR025110">
    <property type="entry name" value="AMP-bd_C"/>
</dbReference>
<dbReference type="InterPro" id="IPR042099">
    <property type="entry name" value="ANL_N_sf"/>
</dbReference>
<comment type="subcellular location">
    <subcellularLocation>
        <location evidence="1">Cell membrane</location>
        <topology evidence="1">Multi-pass membrane protein</topology>
    </subcellularLocation>
    <subcellularLocation>
        <location evidence="18">Peroxisome membrane</location>
    </subcellularLocation>
</comment>
<feature type="domain" description="AMP-binding enzyme C-terminal" evidence="24">
    <location>
        <begin position="511"/>
        <end position="581"/>
    </location>
</feature>
<evidence type="ECO:0000256" key="22">
    <source>
        <dbReference type="ARBA" id="ARBA00078285"/>
    </source>
</evidence>
<dbReference type="GeneTree" id="ENSGT00940000170361"/>
<comment type="function">
    <text evidence="20">Acyl-CoA synthetase required for both the import of long chain fatty acids (LCFAs) (C14-C18) and the activation very long chain fatty acids (VLCFAs) (C20-C26) by esterification of the fatty acids into metabolically active CoA-thioesters for subsequent degradation or incorporation into phospholipids. The transport and fatty acyl-CoA synthetase activities are genetically separable and are thus independent activities. Esterifies VLCFAs in the peroxisome matrix. The VLCFAs are actively transported into peroxisomes by a PXA1-PXA2 heterodimeric transporter in the peroxisomal membrane.</text>
</comment>
<dbReference type="AlphaFoldDB" id="H2Z7X5"/>
<evidence type="ECO:0000256" key="9">
    <source>
        <dbReference type="ARBA" id="ARBA00022840"/>
    </source>
</evidence>
<dbReference type="GO" id="GO:0005789">
    <property type="term" value="C:endoplasmic reticulum membrane"/>
    <property type="evidence" value="ECO:0007669"/>
    <property type="project" value="TreeGrafter"/>
</dbReference>
<proteinExistence type="inferred from homology"/>
<organism evidence="25 26">
    <name type="scientific">Ciona savignyi</name>
    <name type="common">Pacific transparent sea squirt</name>
    <dbReference type="NCBI Taxonomy" id="51511"/>
    <lineage>
        <taxon>Eukaryota</taxon>
        <taxon>Metazoa</taxon>
        <taxon>Chordata</taxon>
        <taxon>Tunicata</taxon>
        <taxon>Ascidiacea</taxon>
        <taxon>Phlebobranchia</taxon>
        <taxon>Cionidae</taxon>
        <taxon>Ciona</taxon>
    </lineage>
</organism>
<evidence type="ECO:0000256" key="3">
    <source>
        <dbReference type="ARBA" id="ARBA00022448"/>
    </source>
</evidence>
<keyword evidence="14" id="KW-0576">Peroxisome</keyword>
<dbReference type="GO" id="GO:0005524">
    <property type="term" value="F:ATP binding"/>
    <property type="evidence" value="ECO:0007669"/>
    <property type="project" value="UniProtKB-KW"/>
</dbReference>
<dbReference type="FunFam" id="3.30.300.30:FF:000002">
    <property type="entry name" value="Long-chain fatty acid transport protein 1"/>
    <property type="match status" value="1"/>
</dbReference>
<evidence type="ECO:0000256" key="5">
    <source>
        <dbReference type="ARBA" id="ARBA00022598"/>
    </source>
</evidence>
<dbReference type="PANTHER" id="PTHR43107">
    <property type="entry name" value="LONG-CHAIN FATTY ACID TRANSPORT PROTEIN"/>
    <property type="match status" value="1"/>
</dbReference>
<evidence type="ECO:0000256" key="19">
    <source>
        <dbReference type="ARBA" id="ARBA00048666"/>
    </source>
</evidence>
<evidence type="ECO:0000256" key="11">
    <source>
        <dbReference type="ARBA" id="ARBA00023055"/>
    </source>
</evidence>
<comment type="similarity">
    <text evidence="2">Belongs to the ATP-dependent AMP-binding enzyme family.</text>
</comment>
<evidence type="ECO:0000256" key="7">
    <source>
        <dbReference type="ARBA" id="ARBA00022741"/>
    </source>
</evidence>
<name>H2Z7X5_CIOSA</name>
<dbReference type="STRING" id="51511.ENSCSAVP00000013687"/>
<dbReference type="InterPro" id="IPR020845">
    <property type="entry name" value="AMP-binding_CS"/>
</dbReference>
<keyword evidence="6" id="KW-0812">Transmembrane</keyword>
<keyword evidence="3" id="KW-0813">Transport</keyword>
<evidence type="ECO:0000259" key="24">
    <source>
        <dbReference type="Pfam" id="PF13193"/>
    </source>
</evidence>
<keyword evidence="12" id="KW-0443">Lipid metabolism</keyword>
<evidence type="ECO:0000256" key="20">
    <source>
        <dbReference type="ARBA" id="ARBA00060276"/>
    </source>
</evidence>
<evidence type="ECO:0000256" key="14">
    <source>
        <dbReference type="ARBA" id="ARBA00023140"/>
    </source>
</evidence>
<reference evidence="25" key="2">
    <citation type="submission" date="2025-08" db="UniProtKB">
        <authorList>
            <consortium name="Ensembl"/>
        </authorList>
    </citation>
    <scope>IDENTIFICATION</scope>
</reference>
<dbReference type="Pfam" id="PF13193">
    <property type="entry name" value="AMP-binding_C"/>
    <property type="match status" value="1"/>
</dbReference>
<dbReference type="GO" id="GO:0004467">
    <property type="term" value="F:long-chain fatty acid-CoA ligase activity"/>
    <property type="evidence" value="ECO:0007669"/>
    <property type="project" value="UniProtKB-EC"/>
</dbReference>
<keyword evidence="8" id="KW-0276">Fatty acid metabolism</keyword>
<evidence type="ECO:0000313" key="26">
    <source>
        <dbReference type="Proteomes" id="UP000007875"/>
    </source>
</evidence>
<keyword evidence="7" id="KW-0547">Nucleotide-binding</keyword>
<evidence type="ECO:0000256" key="17">
    <source>
        <dbReference type="ARBA" id="ARBA00041297"/>
    </source>
</evidence>
<feature type="domain" description="AMP-dependent synthetase/ligase" evidence="23">
    <location>
        <begin position="58"/>
        <end position="393"/>
    </location>
</feature>
<dbReference type="Ensembl" id="ENSCSAVT00000013845.1">
    <property type="protein sequence ID" value="ENSCSAVP00000013687.1"/>
    <property type="gene ID" value="ENSCSAVG00000008032.1"/>
</dbReference>
<evidence type="ECO:0000256" key="10">
    <source>
        <dbReference type="ARBA" id="ARBA00022989"/>
    </source>
</evidence>
<keyword evidence="5" id="KW-0436">Ligase</keyword>
<reference evidence="25" key="3">
    <citation type="submission" date="2025-09" db="UniProtKB">
        <authorList>
            <consortium name="Ensembl"/>
        </authorList>
    </citation>
    <scope>IDENTIFICATION</scope>
</reference>
<accession>H2Z7X5</accession>
<evidence type="ECO:0000256" key="18">
    <source>
        <dbReference type="ARBA" id="ARBA00046271"/>
    </source>
</evidence>
<dbReference type="PANTHER" id="PTHR43107:SF22">
    <property type="entry name" value="VERY LONG-CHAIN ACYL-COA SYNTHETASE"/>
    <property type="match status" value="1"/>
</dbReference>
<evidence type="ECO:0000256" key="15">
    <source>
        <dbReference type="ARBA" id="ARBA00026121"/>
    </source>
</evidence>
<evidence type="ECO:0000256" key="1">
    <source>
        <dbReference type="ARBA" id="ARBA00004651"/>
    </source>
</evidence>
<dbReference type="EC" id="6.2.1.3" evidence="15"/>
<evidence type="ECO:0000256" key="4">
    <source>
        <dbReference type="ARBA" id="ARBA00022475"/>
    </source>
</evidence>
<dbReference type="GO" id="GO:0005886">
    <property type="term" value="C:plasma membrane"/>
    <property type="evidence" value="ECO:0007669"/>
    <property type="project" value="UniProtKB-SubCell"/>
</dbReference>
<dbReference type="Proteomes" id="UP000007875">
    <property type="component" value="Unassembled WGS sequence"/>
</dbReference>
<evidence type="ECO:0000256" key="16">
    <source>
        <dbReference type="ARBA" id="ARBA00036527"/>
    </source>
</evidence>
<dbReference type="GO" id="GO:0005778">
    <property type="term" value="C:peroxisomal membrane"/>
    <property type="evidence" value="ECO:0007669"/>
    <property type="project" value="UniProtKB-SubCell"/>
</dbReference>
<keyword evidence="9" id="KW-0067">ATP-binding</keyword>
<dbReference type="Pfam" id="PF00501">
    <property type="entry name" value="AMP-binding"/>
    <property type="match status" value="1"/>
</dbReference>
<evidence type="ECO:0000256" key="6">
    <source>
        <dbReference type="ARBA" id="ARBA00022692"/>
    </source>
</evidence>
<keyword evidence="10" id="KW-1133">Transmembrane helix</keyword>
<dbReference type="Gene3D" id="3.30.300.30">
    <property type="match status" value="1"/>
</dbReference>
<dbReference type="InterPro" id="IPR045851">
    <property type="entry name" value="AMP-bd_C_sf"/>
</dbReference>
<keyword evidence="4" id="KW-1003">Cell membrane</keyword>
<keyword evidence="26" id="KW-1185">Reference proteome</keyword>
<sequence>MVPYAVAVPAGFVLIWQLIKRWYPWIPNDIAFLSKMIKALRTMAYYRKKDIAVCDRLAEVAKSTPEHPAILYEEEIFSYGQMHKLTNQYAHAFRSLGVQSGHKVGLIMMNEPHYIAIWLGCNRIGAVCSFLNFNLKSKSLLHCIDLSEIKILVAGCDPSILAIVELLFTFTKRTTAKFEALAPLVGRSCFCHSVCYYLFLTDKASSEDIPRSWRGDVKHRDPICYIFTSGTTGLPKAVNVDNSKCFAGAAILGFAEPKPYDVVYTSLPLYHSSGAIIGIHDNMMMMIYCLLPGCTVALRKKFSASNFWPDCRKYNVTIVQYIGEILRYVCKQPVTPEDRNHSVRTIVGNGLRPDVWKQFLSRFGAHIHVLEFYAATEGNVGFINLPNKFGCIGTYSPLIRAIGNSPIIKFDVETEELIRDSNGRPIKCPPNEPGLLVGKITNSTRISSYKGKEALTEKKVLRNLFKQGDAFFNTGDLLMYDDEYRLYFCDRVGDTFRWGENVSTNEVSDTIADAGGIKECNVYGVKVPGHDGRAGMVTVVLEAEELDGASLYQHMVDSLPSYARPLFVRVQDELEVTGTFKRRKVNLQNEGFDLTKVGDDKLYFMCSEMKAYVPLNDEMQKKIEDGDLRL</sequence>
<evidence type="ECO:0000313" key="25">
    <source>
        <dbReference type="Ensembl" id="ENSCSAVP00000013687.1"/>
    </source>
</evidence>
<evidence type="ECO:0000256" key="13">
    <source>
        <dbReference type="ARBA" id="ARBA00023136"/>
    </source>
</evidence>
<dbReference type="eggNOG" id="KOG1179">
    <property type="taxonomic scope" value="Eukaryota"/>
</dbReference>
<evidence type="ECO:0000256" key="12">
    <source>
        <dbReference type="ARBA" id="ARBA00023098"/>
    </source>
</evidence>
<keyword evidence="13" id="KW-0472">Membrane</keyword>
<reference evidence="26" key="1">
    <citation type="submission" date="2003-08" db="EMBL/GenBank/DDBJ databases">
        <authorList>
            <person name="Birren B."/>
            <person name="Nusbaum C."/>
            <person name="Abebe A."/>
            <person name="Abouelleil A."/>
            <person name="Adekoya E."/>
            <person name="Ait-zahra M."/>
            <person name="Allen N."/>
            <person name="Allen T."/>
            <person name="An P."/>
            <person name="Anderson M."/>
            <person name="Anderson S."/>
            <person name="Arachchi H."/>
            <person name="Armbruster J."/>
            <person name="Bachantsang P."/>
            <person name="Baldwin J."/>
            <person name="Barry A."/>
            <person name="Bayul T."/>
            <person name="Blitshsteyn B."/>
            <person name="Bloom T."/>
            <person name="Blye J."/>
            <person name="Boguslavskiy L."/>
            <person name="Borowsky M."/>
            <person name="Boukhgalter B."/>
            <person name="Brunache A."/>
            <person name="Butler J."/>
            <person name="Calixte N."/>
            <person name="Calvo S."/>
            <person name="Camarata J."/>
            <person name="Campo K."/>
            <person name="Chang J."/>
            <person name="Cheshatsang Y."/>
            <person name="Citroen M."/>
            <person name="Collymore A."/>
            <person name="Considine T."/>
            <person name="Cook A."/>
            <person name="Cooke P."/>
            <person name="Corum B."/>
            <person name="Cuomo C."/>
            <person name="David R."/>
            <person name="Dawoe T."/>
            <person name="Degray S."/>
            <person name="Dodge S."/>
            <person name="Dooley K."/>
            <person name="Dorje P."/>
            <person name="Dorjee K."/>
            <person name="Dorris L."/>
            <person name="Duffey N."/>
            <person name="Dupes A."/>
            <person name="Elkins T."/>
            <person name="Engels R."/>
            <person name="Erickson J."/>
            <person name="Farina A."/>
            <person name="Faro S."/>
            <person name="Ferreira P."/>
            <person name="Fischer H."/>
            <person name="Fitzgerald M."/>
            <person name="Foley K."/>
            <person name="Gage D."/>
            <person name="Galagan J."/>
            <person name="Gearin G."/>
            <person name="Gnerre S."/>
            <person name="Gnirke A."/>
            <person name="Goyette A."/>
            <person name="Graham J."/>
            <person name="Grandbois E."/>
            <person name="Gyaltsen K."/>
            <person name="Hafez N."/>
            <person name="Hagopian D."/>
            <person name="Hagos B."/>
            <person name="Hall J."/>
            <person name="Hatcher B."/>
            <person name="Heller A."/>
            <person name="Higgins H."/>
            <person name="Honan T."/>
            <person name="Horn A."/>
            <person name="Houde N."/>
            <person name="Hughes L."/>
            <person name="Hulme W."/>
            <person name="Husby E."/>
            <person name="Iliev I."/>
            <person name="Jaffe D."/>
            <person name="Jones C."/>
            <person name="Kamal M."/>
            <person name="Kamat A."/>
            <person name="Kamvysselis M."/>
            <person name="Karlsson E."/>
            <person name="Kells C."/>
            <person name="Kieu A."/>
            <person name="Kisner P."/>
            <person name="Kodira C."/>
            <person name="Kulbokas E."/>
            <person name="Labutti K."/>
            <person name="Lama D."/>
            <person name="Landers T."/>
            <person name="Leger J."/>
            <person name="Levine S."/>
            <person name="Lewis D."/>
            <person name="Lewis T."/>
            <person name="Lindblad-toh K."/>
            <person name="Liu X."/>
            <person name="Lokyitsang T."/>
            <person name="Lokyitsang Y."/>
            <person name="Lucien O."/>
            <person name="Lui A."/>
            <person name="Ma L.J."/>
            <person name="Mabbitt R."/>
            <person name="Macdonald J."/>
            <person name="Maclean C."/>
            <person name="Major J."/>
            <person name="Manning J."/>
            <person name="Marabella R."/>
            <person name="Maru K."/>
            <person name="Matthews C."/>
            <person name="Mauceli E."/>
            <person name="Mccarthy M."/>
            <person name="Mcdonough S."/>
            <person name="Mcghee T."/>
            <person name="Meldrim J."/>
            <person name="Meneus L."/>
            <person name="Mesirov J."/>
            <person name="Mihalev A."/>
            <person name="Mihova T."/>
            <person name="Mikkelsen T."/>
            <person name="Mlenga V."/>
            <person name="Moru K."/>
            <person name="Mozes J."/>
            <person name="Mulrain L."/>
            <person name="Munson G."/>
            <person name="Naylor J."/>
            <person name="Newes C."/>
            <person name="Nguyen C."/>
            <person name="Nguyen N."/>
            <person name="Nguyen T."/>
            <person name="Nicol R."/>
            <person name="Nielsen C."/>
            <person name="Nizzari M."/>
            <person name="Norbu C."/>
            <person name="Norbu N."/>
            <person name="O'donnell P."/>
            <person name="Okoawo O."/>
            <person name="O'leary S."/>
            <person name="Omotosho B."/>
            <person name="O'neill K."/>
            <person name="Osman S."/>
            <person name="Parker S."/>
            <person name="Perrin D."/>
            <person name="Phunkhang P."/>
            <person name="Piqani B."/>
            <person name="Purcell S."/>
            <person name="Rachupka T."/>
            <person name="Ramasamy U."/>
            <person name="Rameau R."/>
            <person name="Ray V."/>
            <person name="Raymond C."/>
            <person name="Retta R."/>
            <person name="Richardson S."/>
            <person name="Rise C."/>
            <person name="Rodriguez J."/>
            <person name="Rogers J."/>
            <person name="Rogov P."/>
            <person name="Rutman M."/>
            <person name="Schupbach R."/>
            <person name="Seaman C."/>
            <person name="Settipalli S."/>
            <person name="Sharpe T."/>
            <person name="Sheridan J."/>
            <person name="Sherpa N."/>
            <person name="Shi J."/>
            <person name="Smirnov S."/>
            <person name="Smith C."/>
            <person name="Sougnez C."/>
            <person name="Spencer B."/>
            <person name="Stalker J."/>
            <person name="Stange-thomann N."/>
            <person name="Stavropoulos S."/>
            <person name="Stetson K."/>
            <person name="Stone C."/>
            <person name="Stone S."/>
            <person name="Stubbs M."/>
            <person name="Talamas J."/>
            <person name="Tchuinga P."/>
            <person name="Tenzing P."/>
            <person name="Tesfaye S."/>
            <person name="Theodore J."/>
            <person name="Thoulutsang Y."/>
            <person name="Topham K."/>
            <person name="Towey S."/>
            <person name="Tsamla T."/>
            <person name="Tsomo N."/>
            <person name="Vallee D."/>
            <person name="Vassiliev H."/>
            <person name="Venkataraman V."/>
            <person name="Vinson J."/>
            <person name="Vo A."/>
            <person name="Wade C."/>
            <person name="Wang S."/>
            <person name="Wangchuk T."/>
            <person name="Wangdi T."/>
            <person name="Whittaker C."/>
            <person name="Wilkinson J."/>
            <person name="Wu Y."/>
            <person name="Wyman D."/>
            <person name="Yadav S."/>
            <person name="Yang S."/>
            <person name="Yang X."/>
            <person name="Yeager S."/>
            <person name="Yee E."/>
            <person name="Young G."/>
            <person name="Zainoun J."/>
            <person name="Zembeck L."/>
            <person name="Zimmer A."/>
            <person name="Zody M."/>
            <person name="Lander E."/>
        </authorList>
    </citation>
    <scope>NUCLEOTIDE SEQUENCE [LARGE SCALE GENOMIC DNA]</scope>
</reference>
<dbReference type="SUPFAM" id="SSF56801">
    <property type="entry name" value="Acetyl-CoA synthetase-like"/>
    <property type="match status" value="1"/>
</dbReference>
<comment type="catalytic activity">
    <reaction evidence="16">
        <text>a very long-chain fatty acid + ATP + CoA = a very long-chain fatty acyl-CoA + AMP + diphosphate</text>
        <dbReference type="Rhea" id="RHEA:54536"/>
        <dbReference type="ChEBI" id="CHEBI:30616"/>
        <dbReference type="ChEBI" id="CHEBI:33019"/>
        <dbReference type="ChEBI" id="CHEBI:57287"/>
        <dbReference type="ChEBI" id="CHEBI:58950"/>
        <dbReference type="ChEBI" id="CHEBI:138261"/>
        <dbReference type="ChEBI" id="CHEBI:456215"/>
    </reaction>
    <physiologicalReaction direction="left-to-right" evidence="16">
        <dbReference type="Rhea" id="RHEA:54537"/>
    </physiologicalReaction>
</comment>
<dbReference type="FunFam" id="3.40.50.12780:FF:000019">
    <property type="entry name" value="Long-chain fatty acid transporter"/>
    <property type="match status" value="1"/>
</dbReference>
<keyword evidence="11" id="KW-0445">Lipid transport</keyword>
<protein>
    <recommendedName>
        <fullName evidence="21">Very long-chain fatty acid transport protein</fullName>
        <ecNumber evidence="15">6.2.1.3</ecNumber>
    </recommendedName>
    <alternativeName>
        <fullName evidence="17">Long-chain-fatty-acid--CoA ligase</fullName>
    </alternativeName>
    <alternativeName>
        <fullName evidence="22">Very-long-chain acyl-CoA synthetase</fullName>
    </alternativeName>
</protein>
<dbReference type="InterPro" id="IPR000873">
    <property type="entry name" value="AMP-dep_synth/lig_dom"/>
</dbReference>
<evidence type="ECO:0000256" key="21">
    <source>
        <dbReference type="ARBA" id="ARBA00068795"/>
    </source>
</evidence>
<evidence type="ECO:0000256" key="2">
    <source>
        <dbReference type="ARBA" id="ARBA00006432"/>
    </source>
</evidence>
<evidence type="ECO:0000256" key="8">
    <source>
        <dbReference type="ARBA" id="ARBA00022832"/>
    </source>
</evidence>